<accession>A0A7R8ZKA1</accession>
<protein>
    <submittedName>
        <fullName evidence="1">Uncharacterized protein</fullName>
    </submittedName>
</protein>
<dbReference type="EMBL" id="OB661007">
    <property type="protein sequence ID" value="CAD7227029.1"/>
    <property type="molecule type" value="Genomic_DNA"/>
</dbReference>
<dbReference type="InterPro" id="IPR052575">
    <property type="entry name" value="SSU_processome_comp_20"/>
</dbReference>
<dbReference type="GO" id="GO:0030686">
    <property type="term" value="C:90S preribosome"/>
    <property type="evidence" value="ECO:0007669"/>
    <property type="project" value="TreeGrafter"/>
</dbReference>
<evidence type="ECO:0000313" key="1">
    <source>
        <dbReference type="EMBL" id="CAD7227029.1"/>
    </source>
</evidence>
<dbReference type="AlphaFoldDB" id="A0A7R8ZKA1"/>
<sequence length="886" mass="100354">MEVCRPDVLKATANASIYRPFSDRIGAINVDVVHRLKRRPDVEFSEDDTTGTYFLDALLRWKDLNLTRDFESFLNDLGDEIQTLSQILHDKDRICAVFQKHLLSEESTALQPILELLVALSQDLQGEFYPFFRSHFLSALIDLLRTRDPEKLEWIFSALAFLYKSLWRHLVKDLDHVLSLVTPLLSDSKPVFIRRFAAESCAFLLRKGARKTLVFGLLIKWVAKQGNSERGLGVLLFEMVRGIKGHLHSCFEASLNSLWRTVFREGADIPAAKDLFDSLFVSVAQFLQPQQAQRMAHWLKDRLDAVLPVRSLDEVSMEEIRVLIRCVEICLHHRADGAGLQSVMAAMLDLILRLSDVDEPALVDRALSVLSLFWLTEARKGEDEDEQFLKTASKKLLSSKMISRPSLFRNFFVPLLRSSAFESSDLLPLILSHSSEADSDALCSFLARVALDRSRQEGTSHPIDLSLLETRPLTRSVSHSTASLLELLESCLQKSSPDSPSSVVNALVLIQEVDIPPECPVLSGISNALTNLASKARERLRDGEEQEREVEVKALMGGCSIPRRHKSETWLYLWLVLRAYMRTSGGEDRREAMERIFGSTEDLLVLVDRDGNEEFCLRVLDLSMSTGSLKEEGERIVELLTGKWIGNLLFEPAEVRQLTLSILSRLNDPIAKLCLAVEGIPPTVQGVRDRNMALRKLSWDQIQGNCQETRQQSVQNKIALHFVVSQFYVNLSLVWPVAQEVLRTHAQGGGRERPSEFVARFWAPFFNILEQVHAKVRQPSAVKKDEGLRKALSTVSSQDVLSPEAILLELLEQIQAQQTPLMNRELDHANARLHLLRAVKEGFPQLAQTRNRDLVALYLEFLSPRELVNYEQTEETHRRSAMVASC</sequence>
<dbReference type="PANTHER" id="PTHR17695:SF11">
    <property type="entry name" value="SMALL SUBUNIT PROCESSOME COMPONENT 20 HOMOLOG"/>
    <property type="match status" value="1"/>
</dbReference>
<gene>
    <name evidence="1" type="ORF">CTOB1V02_LOCUS4940</name>
</gene>
<reference evidence="1" key="1">
    <citation type="submission" date="2020-11" db="EMBL/GenBank/DDBJ databases">
        <authorList>
            <person name="Tran Van P."/>
        </authorList>
    </citation>
    <scope>NUCLEOTIDE SEQUENCE</scope>
</reference>
<name>A0A7R8ZKA1_9CRUS</name>
<dbReference type="PANTHER" id="PTHR17695">
    <property type="entry name" value="SMALL SUBUNIT PROCESSOME COMPONENT 20 HOMOLOG"/>
    <property type="match status" value="1"/>
</dbReference>
<dbReference type="InterPro" id="IPR016024">
    <property type="entry name" value="ARM-type_fold"/>
</dbReference>
<proteinExistence type="predicted"/>
<organism evidence="1">
    <name type="scientific">Cyprideis torosa</name>
    <dbReference type="NCBI Taxonomy" id="163714"/>
    <lineage>
        <taxon>Eukaryota</taxon>
        <taxon>Metazoa</taxon>
        <taxon>Ecdysozoa</taxon>
        <taxon>Arthropoda</taxon>
        <taxon>Crustacea</taxon>
        <taxon>Oligostraca</taxon>
        <taxon>Ostracoda</taxon>
        <taxon>Podocopa</taxon>
        <taxon>Podocopida</taxon>
        <taxon>Cytherocopina</taxon>
        <taxon>Cytheroidea</taxon>
        <taxon>Cytherideidae</taxon>
        <taxon>Cyprideis</taxon>
    </lineage>
</organism>
<dbReference type="OrthoDB" id="360653at2759"/>
<dbReference type="SUPFAM" id="SSF48371">
    <property type="entry name" value="ARM repeat"/>
    <property type="match status" value="1"/>
</dbReference>
<dbReference type="GO" id="GO:0032040">
    <property type="term" value="C:small-subunit processome"/>
    <property type="evidence" value="ECO:0007669"/>
    <property type="project" value="TreeGrafter"/>
</dbReference>